<proteinExistence type="predicted"/>
<dbReference type="AlphaFoldDB" id="A5D1Q0"/>
<evidence type="ECO:0000313" key="1">
    <source>
        <dbReference type="EMBL" id="BAF59818.1"/>
    </source>
</evidence>
<name>A5D1Q0_PELTS</name>
<evidence type="ECO:0008006" key="3">
    <source>
        <dbReference type="Google" id="ProtNLM"/>
    </source>
</evidence>
<organism evidence="1 2">
    <name type="scientific">Pelotomaculum thermopropionicum (strain DSM 13744 / JCM 10971 / SI)</name>
    <dbReference type="NCBI Taxonomy" id="370438"/>
    <lineage>
        <taxon>Bacteria</taxon>
        <taxon>Bacillati</taxon>
        <taxon>Bacillota</taxon>
        <taxon>Clostridia</taxon>
        <taxon>Eubacteriales</taxon>
        <taxon>Desulfotomaculaceae</taxon>
        <taxon>Pelotomaculum</taxon>
    </lineage>
</organism>
<dbReference type="eggNOG" id="ENOG502ZUGI">
    <property type="taxonomic scope" value="Bacteria"/>
</dbReference>
<sequence length="76" mass="8421">MGERDLVFQYRLLEGVLQRLYGSRVELIYRQDTGCAFGGKLPVAVVNGTVIIEGGLPPRQVVEHLKRLDGPRQAGN</sequence>
<accession>A5D1Q0</accession>
<dbReference type="EMBL" id="AP009389">
    <property type="protein sequence ID" value="BAF59818.1"/>
    <property type="molecule type" value="Genomic_DNA"/>
</dbReference>
<protein>
    <recommendedName>
        <fullName evidence="3">Thioredoxin-like fold domain-containing protein</fullName>
    </recommendedName>
</protein>
<evidence type="ECO:0000313" key="2">
    <source>
        <dbReference type="Proteomes" id="UP000006556"/>
    </source>
</evidence>
<gene>
    <name evidence="1" type="ordered locus">PTH_1637</name>
</gene>
<dbReference type="Proteomes" id="UP000006556">
    <property type="component" value="Chromosome"/>
</dbReference>
<keyword evidence="2" id="KW-1185">Reference proteome</keyword>
<reference evidence="2" key="1">
    <citation type="journal article" date="2008" name="Genome Res.">
        <title>The genome of Pelotomaculum thermopropionicum reveals niche-associated evolution in anaerobic microbiota.</title>
        <authorList>
            <person name="Kosaka T."/>
            <person name="Kato S."/>
            <person name="Shimoyama T."/>
            <person name="Ishii S."/>
            <person name="Abe T."/>
            <person name="Watanabe K."/>
        </authorList>
    </citation>
    <scope>NUCLEOTIDE SEQUENCE [LARGE SCALE GENOMIC DNA]</scope>
    <source>
        <strain evidence="2">DSM 13744 / JCM 10971 / SI</strain>
    </source>
</reference>
<dbReference type="KEGG" id="pth:PTH_1637"/>
<dbReference type="HOGENOM" id="CLU_2651232_0_0_9"/>